<proteinExistence type="predicted"/>
<organism evidence="2 3">
    <name type="scientific">Smittium culicis</name>
    <dbReference type="NCBI Taxonomy" id="133412"/>
    <lineage>
        <taxon>Eukaryota</taxon>
        <taxon>Fungi</taxon>
        <taxon>Fungi incertae sedis</taxon>
        <taxon>Zoopagomycota</taxon>
        <taxon>Kickxellomycotina</taxon>
        <taxon>Harpellomycetes</taxon>
        <taxon>Harpellales</taxon>
        <taxon>Legeriomycetaceae</taxon>
        <taxon>Smittium</taxon>
    </lineage>
</organism>
<comment type="caution">
    <text evidence="2">The sequence shown here is derived from an EMBL/GenBank/DDBJ whole genome shotgun (WGS) entry which is preliminary data.</text>
</comment>
<dbReference type="OrthoDB" id="660555at2759"/>
<evidence type="ECO:0008006" key="4">
    <source>
        <dbReference type="Google" id="ProtNLM"/>
    </source>
</evidence>
<gene>
    <name evidence="2" type="ORF">AYI70_g5110</name>
    <name evidence="1" type="ORF">AYI70_g6054</name>
</gene>
<reference evidence="2 3" key="1">
    <citation type="submission" date="2017-01" db="EMBL/GenBank/DDBJ databases">
        <authorList>
            <person name="Mah S.A."/>
            <person name="Swanson W.J."/>
            <person name="Moy G.W."/>
            <person name="Vacquier V.D."/>
        </authorList>
    </citation>
    <scope>NUCLEOTIDE SEQUENCE [LARGE SCALE GENOMIC DNA]</scope>
    <source>
        <strain evidence="2 3">GSMNP</strain>
    </source>
</reference>
<dbReference type="EMBL" id="LSSN01001642">
    <property type="protein sequence ID" value="OMJ18844.1"/>
    <property type="molecule type" value="Genomic_DNA"/>
</dbReference>
<evidence type="ECO:0000313" key="1">
    <source>
        <dbReference type="EMBL" id="OMJ17320.1"/>
    </source>
</evidence>
<accession>A0A1R1XW47</accession>
<evidence type="ECO:0000313" key="2">
    <source>
        <dbReference type="EMBL" id="OMJ18844.1"/>
    </source>
</evidence>
<sequence length="69" mass="7698">MEGETEVIDYDLKGIKTYPEKVLSDLGSGREKCEKCKKGIKLFCYGCYLPAPSLADSIPKLDLPLHLHV</sequence>
<dbReference type="AlphaFoldDB" id="A0A1R1XW47"/>
<name>A0A1R1XW47_9FUNG</name>
<dbReference type="EMBL" id="LSSN01002082">
    <property type="protein sequence ID" value="OMJ17320.1"/>
    <property type="molecule type" value="Genomic_DNA"/>
</dbReference>
<evidence type="ECO:0000313" key="3">
    <source>
        <dbReference type="Proteomes" id="UP000187283"/>
    </source>
</evidence>
<keyword evidence="3" id="KW-1185">Reference proteome</keyword>
<dbReference type="Proteomes" id="UP000187283">
    <property type="component" value="Unassembled WGS sequence"/>
</dbReference>
<protein>
    <recommendedName>
        <fullName evidence="4">tRNA-uridine aminocarboxypropyltransferase</fullName>
    </recommendedName>
</protein>